<accession>A0ABN9TE20</accession>
<reference evidence="1" key="1">
    <citation type="submission" date="2023-10" db="EMBL/GenBank/DDBJ databases">
        <authorList>
            <person name="Chen Y."/>
            <person name="Shah S."/>
            <person name="Dougan E. K."/>
            <person name="Thang M."/>
            <person name="Chan C."/>
        </authorList>
    </citation>
    <scope>NUCLEOTIDE SEQUENCE [LARGE SCALE GENOMIC DNA]</scope>
</reference>
<protein>
    <submittedName>
        <fullName evidence="1">Uncharacterized protein</fullName>
    </submittedName>
</protein>
<gene>
    <name evidence="1" type="ORF">PCOR1329_LOCUS38187</name>
</gene>
<evidence type="ECO:0000313" key="1">
    <source>
        <dbReference type="EMBL" id="CAK0844015.1"/>
    </source>
</evidence>
<dbReference type="Proteomes" id="UP001189429">
    <property type="component" value="Unassembled WGS sequence"/>
</dbReference>
<dbReference type="EMBL" id="CAUYUJ010014624">
    <property type="protein sequence ID" value="CAK0844015.1"/>
    <property type="molecule type" value="Genomic_DNA"/>
</dbReference>
<proteinExistence type="predicted"/>
<keyword evidence="2" id="KW-1185">Reference proteome</keyword>
<evidence type="ECO:0000313" key="2">
    <source>
        <dbReference type="Proteomes" id="UP001189429"/>
    </source>
</evidence>
<sequence>MPLLAATQEILALIRLADLILVEARLADLILVEAHLAEVILEAEAHLVELLLVETELLRRAEEILVEVLILVQVVNPAEGLEVIHLAELILLAEASMAGAMRAVEVALLWTSDLLGCPKDQRVRLRLHTPLQRGGLAALAEAAHSTPC</sequence>
<organism evidence="1 2">
    <name type="scientific">Prorocentrum cordatum</name>
    <dbReference type="NCBI Taxonomy" id="2364126"/>
    <lineage>
        <taxon>Eukaryota</taxon>
        <taxon>Sar</taxon>
        <taxon>Alveolata</taxon>
        <taxon>Dinophyceae</taxon>
        <taxon>Prorocentrales</taxon>
        <taxon>Prorocentraceae</taxon>
        <taxon>Prorocentrum</taxon>
    </lineage>
</organism>
<comment type="caution">
    <text evidence="1">The sequence shown here is derived from an EMBL/GenBank/DDBJ whole genome shotgun (WGS) entry which is preliminary data.</text>
</comment>
<name>A0ABN9TE20_9DINO</name>